<proteinExistence type="predicted"/>
<evidence type="ECO:0008006" key="2">
    <source>
        <dbReference type="Google" id="ProtNLM"/>
    </source>
</evidence>
<sequence>MIKDLVASFEKAKQQFPTIVQDTYKLKEGLYVRLNPYQSWDEQFSEIKRNHLIIRAKEDEPTRVDLLQWFKQRDYWSSTLDSNKSVDGKKQVHSCHPFALFMKRDVFLEEKIGNKYSLSANIDRFLMATQANQIKDNWERLLPGKKKHTDALLFFGQSAYAPALDYLDSPERLQGIERVAAWYADYVGPLVNWVKGLAFKNYIKLFFSLDDPAASTPQACERLYGYEYDLYVIPKIYNSNDYNQLVDEQLVGLPSNDMTMNSKKPFMEHTTMCIQAPDRVPLQQALLAKEATEWLASSKPKYRMNKLGYETGFVPGTNRSNLEGALHIYMDGTYNELHSFENVPFPTSVSVEVDWMNFLQLRREGKDQSKDDERELIYYDPIRHVEVLQKEISSRFFRGRMHQEFLFQTPDVKTKEFTGVMLALFLQSRQGFHDWFTKGTSISLRGQFAKVTLRLIEEQLKFTELSRMYVLADTMNLRLSIDKMFHEGGVSMAGRVLNILSTLREKLAAEEVAECQSDEEFYVLAGQLARYLLSLSEAGNKTGSIYEPFLRSRNSSQLKRQVSDSYMLYKHKIRFEFRKFNTAMSIVMSYELEQEQIGDMYELLLAGLFAENLFYEKSDKDKGERTDG</sequence>
<gene>
    <name evidence="1" type="ORF">GK047_17840</name>
</gene>
<comment type="caution">
    <text evidence="1">The sequence shown here is derived from an EMBL/GenBank/DDBJ whole genome shotgun (WGS) entry which is preliminary data.</text>
</comment>
<dbReference type="EMBL" id="JAAIKC010000006">
    <property type="protein sequence ID" value="NEW07865.1"/>
    <property type="molecule type" value="Genomic_DNA"/>
</dbReference>
<dbReference type="RefSeq" id="WP_163949574.1">
    <property type="nucleotide sequence ID" value="NZ_JAAIKC010000006.1"/>
</dbReference>
<name>A0A6G4A0G7_9BACL</name>
<accession>A0A6G4A0G7</accession>
<protein>
    <recommendedName>
        <fullName evidence="2">Type I-B CRISPR-associated protein Cas8b/Csh1</fullName>
    </recommendedName>
</protein>
<reference evidence="1" key="1">
    <citation type="submission" date="2020-02" db="EMBL/GenBank/DDBJ databases">
        <authorList>
            <person name="Shen X.-R."/>
            <person name="Zhang Y.-X."/>
        </authorList>
    </citation>
    <scope>NUCLEOTIDE SEQUENCE</scope>
    <source>
        <strain evidence="1">SYP-B3998</strain>
    </source>
</reference>
<dbReference type="AlphaFoldDB" id="A0A6G4A0G7"/>
<organism evidence="1">
    <name type="scientific">Paenibacillus sp. SYP-B3998</name>
    <dbReference type="NCBI Taxonomy" id="2678564"/>
    <lineage>
        <taxon>Bacteria</taxon>
        <taxon>Bacillati</taxon>
        <taxon>Bacillota</taxon>
        <taxon>Bacilli</taxon>
        <taxon>Bacillales</taxon>
        <taxon>Paenibacillaceae</taxon>
        <taxon>Paenibacillus</taxon>
    </lineage>
</organism>
<evidence type="ECO:0000313" key="1">
    <source>
        <dbReference type="EMBL" id="NEW07865.1"/>
    </source>
</evidence>